<dbReference type="EMBL" id="AP012342">
    <property type="protein sequence ID" value="BAM08013.1"/>
    <property type="molecule type" value="Genomic_DNA"/>
</dbReference>
<dbReference type="KEGG" id="lfc:LFE_2341"/>
<dbReference type="PATRIC" id="fig|1162668.3.peg.2783"/>
<gene>
    <name evidence="1" type="ordered locus">LFE_2341</name>
</gene>
<evidence type="ECO:0000313" key="2">
    <source>
        <dbReference type="Proteomes" id="UP000007382"/>
    </source>
</evidence>
<name>I0IRW4_LEPFC</name>
<dbReference type="HOGENOM" id="CLU_2752935_0_0_0"/>
<accession>I0IRW4</accession>
<dbReference type="RefSeq" id="WP_014450496.1">
    <property type="nucleotide sequence ID" value="NC_017094.1"/>
</dbReference>
<organism evidence="1 2">
    <name type="scientific">Leptospirillum ferrooxidans (strain C2-3)</name>
    <dbReference type="NCBI Taxonomy" id="1162668"/>
    <lineage>
        <taxon>Bacteria</taxon>
        <taxon>Pseudomonadati</taxon>
        <taxon>Nitrospirota</taxon>
        <taxon>Nitrospiria</taxon>
        <taxon>Nitrospirales</taxon>
        <taxon>Nitrospiraceae</taxon>
        <taxon>Leptospirillum</taxon>
    </lineage>
</organism>
<dbReference type="STRING" id="1162668.LFE_2341"/>
<evidence type="ECO:0000313" key="1">
    <source>
        <dbReference type="EMBL" id="BAM08013.1"/>
    </source>
</evidence>
<dbReference type="AlphaFoldDB" id="I0IRW4"/>
<keyword evidence="2" id="KW-1185">Reference proteome</keyword>
<dbReference type="OrthoDB" id="9814532at2"/>
<dbReference type="Proteomes" id="UP000007382">
    <property type="component" value="Chromosome"/>
</dbReference>
<proteinExistence type="predicted"/>
<protein>
    <submittedName>
        <fullName evidence="1">Uncharacterized protein</fullName>
    </submittedName>
</protein>
<reference evidence="1 2" key="1">
    <citation type="journal article" date="2012" name="J. Bacteriol.">
        <title>Complete Genome Sequence of Leptospirillum ferrooxidans Strain C2-3, Isolated from a Fresh Volcanic Ash Deposit on the Island of Miyake, Japan.</title>
        <authorList>
            <person name="Fujimura R."/>
            <person name="Sato Y."/>
            <person name="Nishizawa T."/>
            <person name="Oshima K."/>
            <person name="Kim S.-W."/>
            <person name="Hattori M."/>
            <person name="Kamijo T."/>
            <person name="Ohta H."/>
        </authorList>
    </citation>
    <scope>NUCLEOTIDE SEQUENCE [LARGE SCALE GENOMIC DNA]</scope>
    <source>
        <strain evidence="1 2">C2-3</strain>
    </source>
</reference>
<sequence>MKSHQAISETINQLRTAFENGTSVDSGLWEKVVEALDEGVNVGWLSQAQGDDLRERLSELEDEMKSLENF</sequence>
<reference evidence="2" key="2">
    <citation type="submission" date="2012-03" db="EMBL/GenBank/DDBJ databases">
        <title>The complete genome sequence of the pioneer microbe on fresh volcanic deposit, Leptospirillum ferrooxidans strain C2-3.</title>
        <authorList>
            <person name="Fujimura R."/>
            <person name="Sato Y."/>
            <person name="Nishizawa T."/>
            <person name="Nanba K."/>
            <person name="Oshima K."/>
            <person name="Hattori M."/>
            <person name="Kamijo T."/>
            <person name="Ohta H."/>
        </authorList>
    </citation>
    <scope>NUCLEOTIDE SEQUENCE [LARGE SCALE GENOMIC DNA]</scope>
    <source>
        <strain evidence="2">C2-3</strain>
    </source>
</reference>